<gene>
    <name evidence="3" type="ORF">BW34_01210</name>
</gene>
<dbReference type="EMBL" id="JFYO01000004">
    <property type="protein sequence ID" value="EZP28232.1"/>
    <property type="molecule type" value="Genomic_DNA"/>
</dbReference>
<evidence type="ECO:0000313" key="3">
    <source>
        <dbReference type="EMBL" id="EZP28232.1"/>
    </source>
</evidence>
<dbReference type="RefSeq" id="WP_036310363.1">
    <property type="nucleotide sequence ID" value="NZ_JFYO01000004.1"/>
</dbReference>
<feature type="compositionally biased region" description="Basic and acidic residues" evidence="1">
    <location>
        <begin position="1"/>
        <end position="24"/>
    </location>
</feature>
<dbReference type="Proteomes" id="UP000024001">
    <property type="component" value="Unassembled WGS sequence"/>
</dbReference>
<protein>
    <submittedName>
        <fullName evidence="3">DnaJ-like, subfamily C, domain-containing protein</fullName>
    </submittedName>
</protein>
<feature type="domain" description="DnaJ homologue subfamily C member 28 conserved" evidence="2">
    <location>
        <begin position="51"/>
        <end position="117"/>
    </location>
</feature>
<feature type="region of interest" description="Disordered" evidence="1">
    <location>
        <begin position="1"/>
        <end position="46"/>
    </location>
</feature>
<evidence type="ECO:0000256" key="1">
    <source>
        <dbReference type="SAM" id="MobiDB-lite"/>
    </source>
</evidence>
<dbReference type="Pfam" id="PF09350">
    <property type="entry name" value="DJC28_CD"/>
    <property type="match status" value="1"/>
</dbReference>
<name>A0A031FVD8_9MICO</name>
<evidence type="ECO:0000259" key="2">
    <source>
        <dbReference type="Pfam" id="PF09350"/>
    </source>
</evidence>
<evidence type="ECO:0000313" key="4">
    <source>
        <dbReference type="Proteomes" id="UP000024001"/>
    </source>
</evidence>
<dbReference type="InterPro" id="IPR018961">
    <property type="entry name" value="DnaJ_homolog_subfam-C_membr-28"/>
</dbReference>
<comment type="caution">
    <text evidence="3">The sequence shown here is derived from an EMBL/GenBank/DDBJ whole genome shotgun (WGS) entry which is preliminary data.</text>
</comment>
<dbReference type="AlphaFoldDB" id="A0A031FVD8"/>
<dbReference type="eggNOG" id="ENOG50318KY">
    <property type="taxonomic scope" value="Bacteria"/>
</dbReference>
<feature type="region of interest" description="Disordered" evidence="1">
    <location>
        <begin position="61"/>
        <end position="83"/>
    </location>
</feature>
<feature type="region of interest" description="Disordered" evidence="1">
    <location>
        <begin position="164"/>
        <end position="191"/>
    </location>
</feature>
<accession>A0A031FVD8</accession>
<dbReference type="OrthoDB" id="3395286at2"/>
<reference evidence="3 4" key="1">
    <citation type="submission" date="2014-03" db="EMBL/GenBank/DDBJ databases">
        <title>Draft Genome Sequences of 13 Willow Endophytes.</title>
        <authorList>
            <person name="Gan H.Y."/>
            <person name="Gan H.M."/>
            <person name="Savka M.A."/>
            <person name="Hudson A.O."/>
        </authorList>
    </citation>
    <scope>NUCLEOTIDE SEQUENCE [LARGE SCALE GENOMIC DNA]</scope>
    <source>
        <strain evidence="3 4">RIT293</strain>
    </source>
</reference>
<organism evidence="3 4">
    <name type="scientific">Microbacterium oleivorans</name>
    <dbReference type="NCBI Taxonomy" id="273677"/>
    <lineage>
        <taxon>Bacteria</taxon>
        <taxon>Bacillati</taxon>
        <taxon>Actinomycetota</taxon>
        <taxon>Actinomycetes</taxon>
        <taxon>Micrococcales</taxon>
        <taxon>Microbacteriaceae</taxon>
        <taxon>Microbacterium</taxon>
    </lineage>
</organism>
<sequence length="191" mass="21674">MAEDRAANDDPRLAAARYRVEKAAQENGEDPPAEPERHAGTPTGTERALYVETAIQQAIRRGDFDDLPGAGKPLEGLGGSHDPDWWIKRKIHTEQLTGLGPPALRLRIEHAEFEDRVDAFHREEDVREYTADFSRRVVEARRQLLGGPPVVTPTRDPDEEVAAWRQRRAARAAASPPPAEQEKPRRRWRRR</sequence>
<keyword evidence="4" id="KW-1185">Reference proteome</keyword>
<proteinExistence type="predicted"/>